<dbReference type="PANTHER" id="PTHR15231:SF1">
    <property type="entry name" value="PHOSPHATIDYLINOSITOL N-ACETYLGLUCOSAMINYLTRANSFERASE SUBUNIT H"/>
    <property type="match status" value="1"/>
</dbReference>
<dbReference type="AlphaFoldDB" id="A0AAD1YWJ3"/>
<name>A0AAD1YWJ3_9LAMI</name>
<protein>
    <recommendedName>
        <fullName evidence="4">Phosphatidylinositol N-acetylglucosaminyltransferase subunit H conserved domain-containing protein</fullName>
    </recommendedName>
</protein>
<organism evidence="5 6">
    <name type="scientific">Fraxinus pennsylvanica</name>
    <dbReference type="NCBI Taxonomy" id="56036"/>
    <lineage>
        <taxon>Eukaryota</taxon>
        <taxon>Viridiplantae</taxon>
        <taxon>Streptophyta</taxon>
        <taxon>Embryophyta</taxon>
        <taxon>Tracheophyta</taxon>
        <taxon>Spermatophyta</taxon>
        <taxon>Magnoliopsida</taxon>
        <taxon>eudicotyledons</taxon>
        <taxon>Gunneridae</taxon>
        <taxon>Pentapetalae</taxon>
        <taxon>asterids</taxon>
        <taxon>lamiids</taxon>
        <taxon>Lamiales</taxon>
        <taxon>Oleaceae</taxon>
        <taxon>Oleeae</taxon>
        <taxon>Fraxinus</taxon>
    </lineage>
</organism>
<proteinExistence type="inferred from homology"/>
<evidence type="ECO:0000256" key="1">
    <source>
        <dbReference type="ARBA" id="ARBA00004687"/>
    </source>
</evidence>
<comment type="pathway">
    <text evidence="1">Glycolipid biosynthesis; glycosylphosphatidylinositol-anchor biosynthesis.</text>
</comment>
<evidence type="ECO:0000256" key="2">
    <source>
        <dbReference type="ARBA" id="ARBA00009610"/>
    </source>
</evidence>
<keyword evidence="3" id="KW-0472">Membrane</keyword>
<comment type="similarity">
    <text evidence="2">Belongs to the PIGH family.</text>
</comment>
<gene>
    <name evidence="5" type="ORF">FPE_LOCUS5263</name>
</gene>
<dbReference type="Pfam" id="PF10181">
    <property type="entry name" value="PIG-H"/>
    <property type="match status" value="1"/>
</dbReference>
<accession>A0AAD1YWJ3</accession>
<evidence type="ECO:0000256" key="3">
    <source>
        <dbReference type="SAM" id="Phobius"/>
    </source>
</evidence>
<dbReference type="GO" id="GO:0006506">
    <property type="term" value="P:GPI anchor biosynthetic process"/>
    <property type="evidence" value="ECO:0007669"/>
    <property type="project" value="InterPro"/>
</dbReference>
<dbReference type="PANTHER" id="PTHR15231">
    <property type="entry name" value="PHOSPHATIDYLINOSITOL N-ACETYLGLUCOSAMINYLTRANSFERASE SUBUNIT H"/>
    <property type="match status" value="1"/>
</dbReference>
<dbReference type="InterPro" id="IPR044215">
    <property type="entry name" value="PIG-H"/>
</dbReference>
<dbReference type="InterPro" id="IPR019328">
    <property type="entry name" value="PIGH-H_dom"/>
</dbReference>
<feature type="transmembrane region" description="Helical" evidence="3">
    <location>
        <begin position="42"/>
        <end position="59"/>
    </location>
</feature>
<evidence type="ECO:0000259" key="4">
    <source>
        <dbReference type="Pfam" id="PF10181"/>
    </source>
</evidence>
<evidence type="ECO:0000313" key="5">
    <source>
        <dbReference type="EMBL" id="CAI9757833.1"/>
    </source>
</evidence>
<feature type="domain" description="Phosphatidylinositol N-acetylglucosaminyltransferase subunit H conserved" evidence="4">
    <location>
        <begin position="90"/>
        <end position="153"/>
    </location>
</feature>
<keyword evidence="3" id="KW-0812">Transmembrane</keyword>
<evidence type="ECO:0000313" key="6">
    <source>
        <dbReference type="Proteomes" id="UP000834106"/>
    </source>
</evidence>
<dbReference type="EMBL" id="OU503038">
    <property type="protein sequence ID" value="CAI9757833.1"/>
    <property type="molecule type" value="Genomic_DNA"/>
</dbReference>
<reference evidence="5" key="1">
    <citation type="submission" date="2023-05" db="EMBL/GenBank/DDBJ databases">
        <authorList>
            <person name="Huff M."/>
        </authorList>
    </citation>
    <scope>NUCLEOTIDE SEQUENCE</scope>
</reference>
<keyword evidence="6" id="KW-1185">Reference proteome</keyword>
<sequence length="182" mass="20573">MVEPIATISEGQCTYINDTNKGPPDAIDIHHIIISRSNASSYIFYVFILLSATFCFLLLPQDMSMAVLFSFSLAVFLVKSWQGKHVEKESVTILPSFGVQLETTYRSGRTVRHFVPISKIMKPVLNECVTPVTCYWSLSLIIREEEDLLLVFKELRPPITMLIPIWKALCAAIVSGEFTDMH</sequence>
<dbReference type="GO" id="GO:0000506">
    <property type="term" value="C:glycosylphosphatidylinositol-N-acetylglucosaminyltransferase (GPI-GnT) complex"/>
    <property type="evidence" value="ECO:0007669"/>
    <property type="project" value="InterPro"/>
</dbReference>
<dbReference type="Proteomes" id="UP000834106">
    <property type="component" value="Chromosome 3"/>
</dbReference>
<keyword evidence="3" id="KW-1133">Transmembrane helix</keyword>